<protein>
    <submittedName>
        <fullName evidence="1">Uncharacterized protein</fullName>
    </submittedName>
</protein>
<evidence type="ECO:0000313" key="1">
    <source>
        <dbReference type="EMBL" id="SDP89351.1"/>
    </source>
</evidence>
<dbReference type="GeneID" id="300934418"/>
<accession>A0A1H0WFM6</accession>
<dbReference type="AlphaFoldDB" id="A0A1H0WFM6"/>
<keyword evidence="2" id="KW-1185">Reference proteome</keyword>
<dbReference type="EMBL" id="FNJJ01000007">
    <property type="protein sequence ID" value="SDP89351.1"/>
    <property type="molecule type" value="Genomic_DNA"/>
</dbReference>
<dbReference type="Proteomes" id="UP000199460">
    <property type="component" value="Unassembled WGS sequence"/>
</dbReference>
<dbReference type="RefSeq" id="WP_279615166.1">
    <property type="nucleotide sequence ID" value="NZ_FNJJ01000007.1"/>
</dbReference>
<name>A0A1H0WFM6_9GAMM</name>
<gene>
    <name evidence="1" type="ORF">SAMN05216213_10726</name>
</gene>
<evidence type="ECO:0000313" key="2">
    <source>
        <dbReference type="Proteomes" id="UP000199460"/>
    </source>
</evidence>
<organism evidence="1 2">
    <name type="scientific">Ectopseudomonas guguanensis</name>
    <dbReference type="NCBI Taxonomy" id="1198456"/>
    <lineage>
        <taxon>Bacteria</taxon>
        <taxon>Pseudomonadati</taxon>
        <taxon>Pseudomonadota</taxon>
        <taxon>Gammaproteobacteria</taxon>
        <taxon>Pseudomonadales</taxon>
        <taxon>Pseudomonadaceae</taxon>
        <taxon>Ectopseudomonas</taxon>
    </lineage>
</organism>
<sequence>MSAYSTHHQHIEVLPREQRVAFLTCHDKVRLVTEALAPLGF</sequence>
<reference evidence="2" key="1">
    <citation type="submission" date="2016-10" db="EMBL/GenBank/DDBJ databases">
        <authorList>
            <person name="Varghese N."/>
            <person name="Submissions S."/>
        </authorList>
    </citation>
    <scope>NUCLEOTIDE SEQUENCE [LARGE SCALE GENOMIC DNA]</scope>
    <source>
        <strain evidence="2">JCM 18416</strain>
    </source>
</reference>
<proteinExistence type="predicted"/>